<evidence type="ECO:0000313" key="2">
    <source>
        <dbReference type="EMBL" id="CAF5121711.1"/>
    </source>
</evidence>
<proteinExistence type="predicted"/>
<feature type="compositionally biased region" description="Low complexity" evidence="1">
    <location>
        <begin position="39"/>
        <end position="51"/>
    </location>
</feature>
<feature type="region of interest" description="Disordered" evidence="1">
    <location>
        <begin position="1"/>
        <end position="66"/>
    </location>
</feature>
<dbReference type="AlphaFoldDB" id="A0A822FEH2"/>
<name>A0A822FEH2_9BILA</name>
<feature type="non-terminal residue" evidence="2">
    <location>
        <position position="1"/>
    </location>
</feature>
<organism evidence="2 3">
    <name type="scientific">Rotaria socialis</name>
    <dbReference type="NCBI Taxonomy" id="392032"/>
    <lineage>
        <taxon>Eukaryota</taxon>
        <taxon>Metazoa</taxon>
        <taxon>Spiralia</taxon>
        <taxon>Gnathifera</taxon>
        <taxon>Rotifera</taxon>
        <taxon>Eurotatoria</taxon>
        <taxon>Bdelloidea</taxon>
        <taxon>Philodinida</taxon>
        <taxon>Philodinidae</taxon>
        <taxon>Rotaria</taxon>
    </lineage>
</organism>
<evidence type="ECO:0000313" key="3">
    <source>
        <dbReference type="Proteomes" id="UP000663848"/>
    </source>
</evidence>
<gene>
    <name evidence="2" type="ORF">QYT958_LOCUS46101</name>
</gene>
<dbReference type="EMBL" id="CAJOBR010080301">
    <property type="protein sequence ID" value="CAF5121711.1"/>
    <property type="molecule type" value="Genomic_DNA"/>
</dbReference>
<sequence length="66" mass="7301">ERHIPKCVNIQNKPRPPPGSNRMGAPQRVPVSNTRTPINNYNNSSNGFGNNTAYPAPNRAARGNRY</sequence>
<dbReference type="Proteomes" id="UP000663848">
    <property type="component" value="Unassembled WGS sequence"/>
</dbReference>
<protein>
    <submittedName>
        <fullName evidence="2">Uncharacterized protein</fullName>
    </submittedName>
</protein>
<reference evidence="2" key="1">
    <citation type="submission" date="2021-02" db="EMBL/GenBank/DDBJ databases">
        <authorList>
            <person name="Nowell W R."/>
        </authorList>
    </citation>
    <scope>NUCLEOTIDE SEQUENCE</scope>
</reference>
<accession>A0A822FEH2</accession>
<evidence type="ECO:0000256" key="1">
    <source>
        <dbReference type="SAM" id="MobiDB-lite"/>
    </source>
</evidence>
<comment type="caution">
    <text evidence="2">The sequence shown here is derived from an EMBL/GenBank/DDBJ whole genome shotgun (WGS) entry which is preliminary data.</text>
</comment>